<dbReference type="VEuPathDB" id="ToxoDB:ETH_00042500"/>
<keyword evidence="2" id="KW-0812">Transmembrane</keyword>
<sequence length="288" mass="33546">MMELQDRQQQQQQQQHADQEQQQEQQPAGHQQQQQQHPEPQQQQQQQQQRDASITLEGSQGTPSPEELQSFLLNIEDASPESFSPADEYRPAGSPRYSVWGAGRQSESEPPETPEGWISFLKNTIPFFFGGNAVKQRQAKLLLIEALDHFDMINDLFFILRVSLVLWRRGPFHELRSVRFVLLWLSCLRLFMPFAVFNEIKRAGVQCPQALFMFERLTWTFQLLMRLVEDLPQLIMSLIYLINNGKDIYAIVVISYSSTMFLITSIRMGKRYPFRGTLYLLFSSRAPM</sequence>
<evidence type="ECO:0000313" key="4">
    <source>
        <dbReference type="Proteomes" id="UP000030747"/>
    </source>
</evidence>
<keyword evidence="4" id="KW-1185">Reference proteome</keyword>
<feature type="transmembrane region" description="Helical" evidence="2">
    <location>
        <begin position="248"/>
        <end position="266"/>
    </location>
</feature>
<feature type="compositionally biased region" description="Low complexity" evidence="1">
    <location>
        <begin position="7"/>
        <end position="52"/>
    </location>
</feature>
<evidence type="ECO:0000256" key="1">
    <source>
        <dbReference type="SAM" id="MobiDB-lite"/>
    </source>
</evidence>
<feature type="region of interest" description="Disordered" evidence="1">
    <location>
        <begin position="1"/>
        <end position="114"/>
    </location>
</feature>
<gene>
    <name evidence="3" type="ORF">ETH_00042500</name>
</gene>
<dbReference type="GeneID" id="25257539"/>
<dbReference type="Proteomes" id="UP000030747">
    <property type="component" value="Unassembled WGS sequence"/>
</dbReference>
<evidence type="ECO:0000313" key="3">
    <source>
        <dbReference type="EMBL" id="CDJ44600.1"/>
    </source>
</evidence>
<name>U6LA02_EIMTE</name>
<proteinExistence type="predicted"/>
<keyword evidence="2" id="KW-1133">Transmembrane helix</keyword>
<dbReference type="EMBL" id="HG677344">
    <property type="protein sequence ID" value="CDJ44600.1"/>
    <property type="molecule type" value="Genomic_DNA"/>
</dbReference>
<dbReference type="OrthoDB" id="336754at2759"/>
<dbReference type="VEuPathDB" id="ToxoDB:ETH2_1111600"/>
<organism evidence="3 4">
    <name type="scientific">Eimeria tenella</name>
    <name type="common">Coccidian parasite</name>
    <dbReference type="NCBI Taxonomy" id="5802"/>
    <lineage>
        <taxon>Eukaryota</taxon>
        <taxon>Sar</taxon>
        <taxon>Alveolata</taxon>
        <taxon>Apicomplexa</taxon>
        <taxon>Conoidasida</taxon>
        <taxon>Coccidia</taxon>
        <taxon>Eucoccidiorida</taxon>
        <taxon>Eimeriorina</taxon>
        <taxon>Eimeriidae</taxon>
        <taxon>Eimeria</taxon>
    </lineage>
</organism>
<dbReference type="AlphaFoldDB" id="U6LA02"/>
<evidence type="ECO:0000256" key="2">
    <source>
        <dbReference type="SAM" id="Phobius"/>
    </source>
</evidence>
<reference evidence="3" key="1">
    <citation type="submission" date="2013-10" db="EMBL/GenBank/DDBJ databases">
        <title>Genomic analysis of the causative agents of coccidiosis in chickens.</title>
        <authorList>
            <person name="Reid A.J."/>
            <person name="Blake D."/>
            <person name="Billington K."/>
            <person name="Browne H."/>
            <person name="Dunn M."/>
            <person name="Hung S."/>
            <person name="Kawahara F."/>
            <person name="Miranda-Saavedra D."/>
            <person name="Mourier T."/>
            <person name="Nagra H."/>
            <person name="Otto T.D."/>
            <person name="Rawlings N."/>
            <person name="Sanchez A."/>
            <person name="Sanders M."/>
            <person name="Subramaniam C."/>
            <person name="Tay Y."/>
            <person name="Dear P."/>
            <person name="Doerig C."/>
            <person name="Gruber A."/>
            <person name="Parkinson J."/>
            <person name="Shirley M."/>
            <person name="Wan K.L."/>
            <person name="Berriman M."/>
            <person name="Tomley F."/>
            <person name="Pain A."/>
        </authorList>
    </citation>
    <scope>NUCLEOTIDE SEQUENCE [LARGE SCALE GENOMIC DNA]</scope>
    <source>
        <strain evidence="3">Houghton</strain>
    </source>
</reference>
<protein>
    <submittedName>
        <fullName evidence="3">Conserved Plasmodium membrane protein, related</fullName>
    </submittedName>
</protein>
<dbReference type="OMA" id="SPRYSVW"/>
<reference evidence="3" key="2">
    <citation type="submission" date="2013-10" db="EMBL/GenBank/DDBJ databases">
        <authorList>
            <person name="Aslett M."/>
        </authorList>
    </citation>
    <scope>NUCLEOTIDE SEQUENCE [LARGE SCALE GENOMIC DNA]</scope>
    <source>
        <strain evidence="3">Houghton</strain>
    </source>
</reference>
<accession>U6LA02</accession>
<dbReference type="RefSeq" id="XP_013235348.1">
    <property type="nucleotide sequence ID" value="XM_013379894.1"/>
</dbReference>
<keyword evidence="2" id="KW-0472">Membrane</keyword>